<protein>
    <submittedName>
        <fullName evidence="1">Uncharacterized protein</fullName>
    </submittedName>
</protein>
<name>A0A2P5DK62_PARAD</name>
<dbReference type="OrthoDB" id="10380263at2759"/>
<accession>A0A2P5DK62</accession>
<proteinExistence type="predicted"/>
<comment type="caution">
    <text evidence="1">The sequence shown here is derived from an EMBL/GenBank/DDBJ whole genome shotgun (WGS) entry which is preliminary data.</text>
</comment>
<sequence>MRIILEDHGKEHKEHVREVEYHEIILMNPRRVQIVDLTCNVDTSICVNYEFSIMNLRVAT</sequence>
<reference evidence="2" key="1">
    <citation type="submission" date="2016-06" db="EMBL/GenBank/DDBJ databases">
        <title>Parallel loss of symbiosis genes in relatives of nitrogen-fixing non-legume Parasponia.</title>
        <authorList>
            <person name="Van Velzen R."/>
            <person name="Holmer R."/>
            <person name="Bu F."/>
            <person name="Rutten L."/>
            <person name="Van Zeijl A."/>
            <person name="Liu W."/>
            <person name="Santuari L."/>
            <person name="Cao Q."/>
            <person name="Sharma T."/>
            <person name="Shen D."/>
            <person name="Roswanjaya Y."/>
            <person name="Wardhani T."/>
            <person name="Kalhor M.S."/>
            <person name="Jansen J."/>
            <person name="Van den Hoogen J."/>
            <person name="Gungor B."/>
            <person name="Hartog M."/>
            <person name="Hontelez J."/>
            <person name="Verver J."/>
            <person name="Yang W.-C."/>
            <person name="Schijlen E."/>
            <person name="Repin R."/>
            <person name="Schilthuizen M."/>
            <person name="Schranz E."/>
            <person name="Heidstra R."/>
            <person name="Miyata K."/>
            <person name="Fedorova E."/>
            <person name="Kohlen W."/>
            <person name="Bisseling T."/>
            <person name="Smit S."/>
            <person name="Geurts R."/>
        </authorList>
    </citation>
    <scope>NUCLEOTIDE SEQUENCE [LARGE SCALE GENOMIC DNA]</scope>
    <source>
        <strain evidence="2">cv. WU1-14</strain>
    </source>
</reference>
<gene>
    <name evidence="1" type="ORF">PanWU01x14_055790</name>
</gene>
<evidence type="ECO:0000313" key="2">
    <source>
        <dbReference type="Proteomes" id="UP000237105"/>
    </source>
</evidence>
<dbReference type="EMBL" id="JXTB01000032">
    <property type="protein sequence ID" value="PON73691.1"/>
    <property type="molecule type" value="Genomic_DNA"/>
</dbReference>
<organism evidence="1 2">
    <name type="scientific">Parasponia andersonii</name>
    <name type="common">Sponia andersonii</name>
    <dbReference type="NCBI Taxonomy" id="3476"/>
    <lineage>
        <taxon>Eukaryota</taxon>
        <taxon>Viridiplantae</taxon>
        <taxon>Streptophyta</taxon>
        <taxon>Embryophyta</taxon>
        <taxon>Tracheophyta</taxon>
        <taxon>Spermatophyta</taxon>
        <taxon>Magnoliopsida</taxon>
        <taxon>eudicotyledons</taxon>
        <taxon>Gunneridae</taxon>
        <taxon>Pentapetalae</taxon>
        <taxon>rosids</taxon>
        <taxon>fabids</taxon>
        <taxon>Rosales</taxon>
        <taxon>Cannabaceae</taxon>
        <taxon>Parasponia</taxon>
    </lineage>
</organism>
<keyword evidence="2" id="KW-1185">Reference proteome</keyword>
<dbReference type="Proteomes" id="UP000237105">
    <property type="component" value="Unassembled WGS sequence"/>
</dbReference>
<dbReference type="AlphaFoldDB" id="A0A2P5DK62"/>
<evidence type="ECO:0000313" key="1">
    <source>
        <dbReference type="EMBL" id="PON73691.1"/>
    </source>
</evidence>